<dbReference type="RefSeq" id="WP_254899534.1">
    <property type="nucleotide sequence ID" value="NZ_FXAM01000005.1"/>
</dbReference>
<dbReference type="AlphaFoldDB" id="A0A1Y6DCS5"/>
<evidence type="ECO:0000313" key="2">
    <source>
        <dbReference type="Proteomes" id="UP000192923"/>
    </source>
</evidence>
<protein>
    <submittedName>
        <fullName evidence="1">Uncharacterized protein</fullName>
    </submittedName>
</protein>
<accession>A0A1Y6DCS5</accession>
<reference evidence="1 2" key="1">
    <citation type="submission" date="2016-12" db="EMBL/GenBank/DDBJ databases">
        <authorList>
            <person name="Song W.-J."/>
            <person name="Kurnit D.M."/>
        </authorList>
    </citation>
    <scope>NUCLEOTIDE SEQUENCE [LARGE SCALE GENOMIC DNA]</scope>
    <source>
        <strain evidence="1 2">175</strain>
    </source>
</reference>
<dbReference type="Proteomes" id="UP000192923">
    <property type="component" value="Unassembled WGS sequence"/>
</dbReference>
<gene>
    <name evidence="1" type="ORF">SAMN02949497_4829</name>
</gene>
<name>A0A1Y6DCS5_9GAMM</name>
<proteinExistence type="predicted"/>
<evidence type="ECO:0000313" key="1">
    <source>
        <dbReference type="EMBL" id="SMF97854.1"/>
    </source>
</evidence>
<sequence>MPNQALEMLVQFVQGGLHMLDTLAHYILELDMAQASESLSTTS</sequence>
<organism evidence="1 2">
    <name type="scientific">Methylomagnum ishizawai</name>
    <dbReference type="NCBI Taxonomy" id="1760988"/>
    <lineage>
        <taxon>Bacteria</taxon>
        <taxon>Pseudomonadati</taxon>
        <taxon>Pseudomonadota</taxon>
        <taxon>Gammaproteobacteria</taxon>
        <taxon>Methylococcales</taxon>
        <taxon>Methylococcaceae</taxon>
        <taxon>Methylomagnum</taxon>
    </lineage>
</organism>
<dbReference type="EMBL" id="FXAM01000005">
    <property type="protein sequence ID" value="SMF97854.1"/>
    <property type="molecule type" value="Genomic_DNA"/>
</dbReference>
<keyword evidence="2" id="KW-1185">Reference proteome</keyword>